<keyword evidence="1" id="KW-0472">Membrane</keyword>
<gene>
    <name evidence="2" type="ORF">A361_15000</name>
</gene>
<dbReference type="AlphaFoldDB" id="A0A160MCH1"/>
<proteinExistence type="predicted"/>
<keyword evidence="1" id="KW-0812">Transmembrane</keyword>
<organism evidence="2 3">
    <name type="scientific">Cytobacillus oceanisediminis 2691</name>
    <dbReference type="NCBI Taxonomy" id="1196031"/>
    <lineage>
        <taxon>Bacteria</taxon>
        <taxon>Bacillati</taxon>
        <taxon>Bacillota</taxon>
        <taxon>Bacilli</taxon>
        <taxon>Bacillales</taxon>
        <taxon>Bacillaceae</taxon>
        <taxon>Cytobacillus</taxon>
    </lineage>
</organism>
<protein>
    <submittedName>
        <fullName evidence="2">Uncharacterized protein</fullName>
    </submittedName>
</protein>
<evidence type="ECO:0000256" key="1">
    <source>
        <dbReference type="SAM" id="Phobius"/>
    </source>
</evidence>
<dbReference type="EMBL" id="CP015506">
    <property type="protein sequence ID" value="AND40404.1"/>
    <property type="molecule type" value="Genomic_DNA"/>
</dbReference>
<dbReference type="eggNOG" id="ENOG50334A4">
    <property type="taxonomic scope" value="Bacteria"/>
</dbReference>
<feature type="transmembrane region" description="Helical" evidence="1">
    <location>
        <begin position="143"/>
        <end position="160"/>
    </location>
</feature>
<feature type="transmembrane region" description="Helical" evidence="1">
    <location>
        <begin position="55"/>
        <end position="78"/>
    </location>
</feature>
<evidence type="ECO:0000313" key="2">
    <source>
        <dbReference type="EMBL" id="AND40404.1"/>
    </source>
</evidence>
<keyword evidence="1" id="KW-1133">Transmembrane helix</keyword>
<dbReference type="KEGG" id="bon:A361_15000"/>
<evidence type="ECO:0000313" key="3">
    <source>
        <dbReference type="Proteomes" id="UP000077856"/>
    </source>
</evidence>
<dbReference type="STRING" id="1196031.A361_15000"/>
<dbReference type="NCBIfam" id="NF041644">
    <property type="entry name" value="CBO0543_fam"/>
    <property type="match status" value="1"/>
</dbReference>
<dbReference type="RefSeq" id="WP_019383397.1">
    <property type="nucleotide sequence ID" value="NZ_CP015506.1"/>
</dbReference>
<accession>A0A160MCH1</accession>
<reference evidence="2 3" key="1">
    <citation type="submission" date="2016-04" db="EMBL/GenBank/DDBJ databases">
        <title>Complete genome sequence of Bacillus oceanisediminis strain 2691.</title>
        <authorList>
            <person name="Jeong H."/>
            <person name="Kim H.J."/>
            <person name="Lee D.-W."/>
        </authorList>
    </citation>
    <scope>NUCLEOTIDE SEQUENCE [LARGE SCALE GENOMIC DNA]</scope>
    <source>
        <strain evidence="2 3">2691</strain>
    </source>
</reference>
<dbReference type="InterPro" id="IPR048147">
    <property type="entry name" value="CBO0543-like"/>
</dbReference>
<dbReference type="Proteomes" id="UP000077856">
    <property type="component" value="Chromosome"/>
</dbReference>
<feature type="transmembrane region" description="Helical" evidence="1">
    <location>
        <begin position="119"/>
        <end position="137"/>
    </location>
</feature>
<sequence>MHCILVILVIIFAYFKGDWHNWERYYPSMLYISVASFIYEFISHSHFHLWELEKGLLNLMGVHLLHNILINPLIGFMFLSNIPSSLKKQIFYYAKWIVLFWAAEWLANRFSFISYHNGWNIWWSFLFVIIMFPMIHLHYVHKLRALFLSVIIAAIYLYLFDYL</sequence>
<feature type="transmembrane region" description="Helical" evidence="1">
    <location>
        <begin position="25"/>
        <end position="43"/>
    </location>
</feature>
<name>A0A160MCH1_9BACI</name>
<feature type="transmembrane region" description="Helical" evidence="1">
    <location>
        <begin position="90"/>
        <end position="107"/>
    </location>
</feature>